<dbReference type="SUPFAM" id="SSF74853">
    <property type="entry name" value="Lamin A/C globular tail domain"/>
    <property type="match status" value="1"/>
</dbReference>
<comment type="caution">
    <text evidence="2">The sequence shown here is derived from an EMBL/GenBank/DDBJ whole genome shotgun (WGS) entry which is preliminary data.</text>
</comment>
<accession>A0A7K1S5X4</accession>
<dbReference type="Proteomes" id="UP000436006">
    <property type="component" value="Unassembled WGS sequence"/>
</dbReference>
<protein>
    <recommendedName>
        <fullName evidence="1">LTD domain-containing protein</fullName>
    </recommendedName>
</protein>
<dbReference type="GO" id="GO:0016020">
    <property type="term" value="C:membrane"/>
    <property type="evidence" value="ECO:0007669"/>
    <property type="project" value="InterPro"/>
</dbReference>
<dbReference type="InterPro" id="IPR036415">
    <property type="entry name" value="Lamin_tail_dom_sf"/>
</dbReference>
<dbReference type="SUPFAM" id="SSF49313">
    <property type="entry name" value="Cadherin-like"/>
    <property type="match status" value="1"/>
</dbReference>
<dbReference type="Pfam" id="PF00932">
    <property type="entry name" value="LTD"/>
    <property type="match status" value="1"/>
</dbReference>
<evidence type="ECO:0000259" key="1">
    <source>
        <dbReference type="PROSITE" id="PS51841"/>
    </source>
</evidence>
<feature type="domain" description="LTD" evidence="1">
    <location>
        <begin position="591"/>
        <end position="714"/>
    </location>
</feature>
<dbReference type="InterPro" id="IPR015919">
    <property type="entry name" value="Cadherin-like_sf"/>
</dbReference>
<dbReference type="EMBL" id="WPIN01000002">
    <property type="protein sequence ID" value="MVM29222.1"/>
    <property type="molecule type" value="Genomic_DNA"/>
</dbReference>
<dbReference type="InterPro" id="IPR006644">
    <property type="entry name" value="Cadg"/>
</dbReference>
<reference evidence="2 3" key="1">
    <citation type="submission" date="2019-12" db="EMBL/GenBank/DDBJ databases">
        <title>Spirosoma sp. HMF4905 genome sequencing and assembly.</title>
        <authorList>
            <person name="Kang H."/>
            <person name="Cha I."/>
            <person name="Kim H."/>
            <person name="Joh K."/>
        </authorList>
    </citation>
    <scope>NUCLEOTIDE SEQUENCE [LARGE SCALE GENOMIC DNA]</scope>
    <source>
        <strain evidence="2 3">HMF4905</strain>
    </source>
</reference>
<organism evidence="2 3">
    <name type="scientific">Spirosoma arboris</name>
    <dbReference type="NCBI Taxonomy" id="2682092"/>
    <lineage>
        <taxon>Bacteria</taxon>
        <taxon>Pseudomonadati</taxon>
        <taxon>Bacteroidota</taxon>
        <taxon>Cytophagia</taxon>
        <taxon>Cytophagales</taxon>
        <taxon>Cytophagaceae</taxon>
        <taxon>Spirosoma</taxon>
    </lineage>
</organism>
<gene>
    <name evidence="2" type="ORF">GO755_04195</name>
</gene>
<dbReference type="Gene3D" id="2.60.40.10">
    <property type="entry name" value="Immunoglobulins"/>
    <property type="match status" value="2"/>
</dbReference>
<name>A0A7K1S5X4_9BACT</name>
<dbReference type="InterPro" id="IPR011635">
    <property type="entry name" value="CARDB"/>
</dbReference>
<dbReference type="Pfam" id="PF07705">
    <property type="entry name" value="CARDB"/>
    <property type="match status" value="1"/>
</dbReference>
<dbReference type="PROSITE" id="PS51841">
    <property type="entry name" value="LTD"/>
    <property type="match status" value="1"/>
</dbReference>
<dbReference type="GO" id="GO:0005509">
    <property type="term" value="F:calcium ion binding"/>
    <property type="evidence" value="ECO:0007669"/>
    <property type="project" value="InterPro"/>
</dbReference>
<evidence type="ECO:0000313" key="3">
    <source>
        <dbReference type="Proteomes" id="UP000436006"/>
    </source>
</evidence>
<proteinExistence type="predicted"/>
<evidence type="ECO:0000313" key="2">
    <source>
        <dbReference type="EMBL" id="MVM29222.1"/>
    </source>
</evidence>
<dbReference type="SMART" id="SM00736">
    <property type="entry name" value="CADG"/>
    <property type="match status" value="1"/>
</dbReference>
<keyword evidence="3" id="KW-1185">Reference proteome</keyword>
<dbReference type="InterPro" id="IPR001322">
    <property type="entry name" value="Lamin_tail_dom"/>
</dbReference>
<sequence>MAKRGTVVLRKRNSCLVMNQTIRTHLFNALLLCGSLVLGSGVINAAWAQYTAGNLVVTQIGDGSATPTSAANPVNLVEYTPAGSVVNTLPLPTAVAGSNRRLTVSGSASSEGILKLSADGRYLTMVGYDADVATAGVASSGSFDRVVALIDNNRSINTTTVLPQSAAYNTNNIRSAVSSDGTAIWTAGTASTNSRGGVRATTLGATDGGTQVSSTVTNIRVVGIFNSQLYVSTSSSTFLGVSSVGTGLPTSSGNTTTLVVNAGSGSNTYDFAFNSDGTVCYVADGRTTGGGVQKWTNSGGTWSLAYTLPVGGTAGAYGLAVDFSGANPVIYASTFETSSTAINRIVKLTDTGSDATASTFATAPANTVFRGIAFAPSNSQPDLTIALSAPASATLNQPFNYSLVIRNQGGVSASGISAQFTLPASTSATYNSAVGASGFTDNHSAGVVTFSGGTLAAGASTTLTVMVTPTANGTLLSGTALVDPANTITESNEANNSAAAVTTMVGSGDLPPIAPAIANQVATVGTVFSFTVPAFTDPESQTLTYAITGLSNGLSADNNTRVISGTPTAAGVQLVTIVATDPASNTISATFSLSVNAASAGVIRITEYAYNGAGNANEFIELTNVGTAPIDLTGWSFDDSNPVPGAFSIGGFGVVQPGESVIISEAPAATFRAAWYLPSTVKVVGSNNQNLGNGDEMNIFDASNNLVDKLTYPSSSTSGSTVFTNGVSAWTTQANLGTNTIGNWVLSAVNDVQNSYSSVAGNVGNPGGYFVPLNRVLVRETLNNTTVTEGGATDTYTVALNSQPTADVTITITSPGSPLTTNSPTLVFTPSNYSTVQTVIVSATDDAIVQGTRSVTITQSASSSDPAYNGITVNPVSVTIVDAPSAVPVSISAATNSAYLNVPTVGPAVVSGVINDPTDPASTIGMNFTLSAATGLTVTATSSNAGVVPDANLNLTGTGATRNLKITPIGVGYATITITATSGTTSGSYVINYAASAASTTPASTRFHTGTSDASTAVVVDASYMLVADDENQVLRLYNRQNSGLPVNGFDYTSSLALSDISGGVPREVDIEASVSSGNRIYWIGSQSNKEGGGARPNRDRVFATDVTLNGANTTLAYVSRYDHLREDIIAWDVNNGHGKGANYYDLQASADAAVDSKSSIGYNIEGAEFAPDGSTVYIGFRAPQVPLPGRPKALVIPVTNLTSILATDGGVQGSATFGAPIEFDLGGRGIREIRKNAANNYLIIAGPAGSDTGTPPNNFRLYTWTGVPTDAPALRADNLATLAVNGSFESIVEVPATLADDSQIQLLVDNGDAVYYNDATIAKDLSQNNFKKFRSDIATLGAPVKTDLSPTLILPQANFASSGSEASRNFIINLSEVSGLPTASGTIVITVTAPLGYTVSYDNSLTTIDVSGSETNPTAVDNTKWSVTDNLVDRQLTLTINSGQSILGNGITTLGFTITRTTANPGSVSNITINVKDDGSQTYDGNPLNNVYSRVINGL</sequence>
<dbReference type="InterPro" id="IPR013783">
    <property type="entry name" value="Ig-like_fold"/>
</dbReference>